<accession>X0WCE1</accession>
<organism evidence="1">
    <name type="scientific">marine sediment metagenome</name>
    <dbReference type="NCBI Taxonomy" id="412755"/>
    <lineage>
        <taxon>unclassified sequences</taxon>
        <taxon>metagenomes</taxon>
        <taxon>ecological metagenomes</taxon>
    </lineage>
</organism>
<gene>
    <name evidence="1" type="ORF">S01H1_46741</name>
</gene>
<comment type="caution">
    <text evidence="1">The sequence shown here is derived from an EMBL/GenBank/DDBJ whole genome shotgun (WGS) entry which is preliminary data.</text>
</comment>
<feature type="non-terminal residue" evidence="1">
    <location>
        <position position="192"/>
    </location>
</feature>
<name>X0WCE1_9ZZZZ</name>
<evidence type="ECO:0000313" key="1">
    <source>
        <dbReference type="EMBL" id="GAG10341.1"/>
    </source>
</evidence>
<reference evidence="1" key="1">
    <citation type="journal article" date="2014" name="Front. Microbiol.">
        <title>High frequency of phylogenetically diverse reductive dehalogenase-homologous genes in deep subseafloor sedimentary metagenomes.</title>
        <authorList>
            <person name="Kawai M."/>
            <person name="Futagami T."/>
            <person name="Toyoda A."/>
            <person name="Takaki Y."/>
            <person name="Nishi S."/>
            <person name="Hori S."/>
            <person name="Arai W."/>
            <person name="Tsubouchi T."/>
            <person name="Morono Y."/>
            <person name="Uchiyama I."/>
            <person name="Ito T."/>
            <person name="Fujiyama A."/>
            <person name="Inagaki F."/>
            <person name="Takami H."/>
        </authorList>
    </citation>
    <scope>NUCLEOTIDE SEQUENCE</scope>
    <source>
        <strain evidence="1">Expedition CK06-06</strain>
    </source>
</reference>
<dbReference type="EMBL" id="BARS01029940">
    <property type="protein sequence ID" value="GAG10341.1"/>
    <property type="molecule type" value="Genomic_DNA"/>
</dbReference>
<dbReference type="AlphaFoldDB" id="X0WCE1"/>
<sequence length="192" mass="20648">MADKRITELTELITPASEDLLVIVDDPAGSPETKKITIGTLDSHYLRIANNLSDVANVATARTNLGLVAGGAGDIWVEKAGDTMTGNLIPTTDSDIDLGSSSKFWANAFIDKVYVKSNTHYIGIDAQSNIEISAGGVTGYKVEIIAPDLYHIGAYGSCSWSCLSSVYRWNPPRITEINQTFRPQTDSAHDLG</sequence>
<protein>
    <submittedName>
        <fullName evidence="1">Uncharacterized protein</fullName>
    </submittedName>
</protein>
<proteinExistence type="predicted"/>